<evidence type="ECO:0000313" key="2">
    <source>
        <dbReference type="EMBL" id="SLN38964.1"/>
    </source>
</evidence>
<keyword evidence="2" id="KW-0540">Nuclease</keyword>
<protein>
    <submittedName>
        <fullName evidence="2">Exonuclease I</fullName>
    </submittedName>
</protein>
<keyword evidence="2" id="KW-0378">Hydrolase</keyword>
<proteinExistence type="predicted"/>
<sequence length="209" mass="23421">MAFLDLDAGNVEDLVDADEQAIAKAVSGSPKRIRTISINKVPNIFPIVCPDPDHLAAAKLVASRPDFQKRVGQALAERFADRDEPDQVEKQIYGGFHSASDKHILESFENADWSHRAELIAKLEDTRLRQLGQRLIYWNAPELVSEHYAGAAETAVRDRWLSNDPKAPWMTIAEVEKQLDEIANAGALGQEMLARLSQFYRQRLSLQSS</sequence>
<dbReference type="Pfam" id="PF26016">
    <property type="entry name" value="ExoI_C"/>
    <property type="match status" value="1"/>
</dbReference>
<evidence type="ECO:0000259" key="1">
    <source>
        <dbReference type="PROSITE" id="PS51785"/>
    </source>
</evidence>
<dbReference type="PROSITE" id="PS51785">
    <property type="entry name" value="EXOI_C"/>
    <property type="match status" value="1"/>
</dbReference>
<keyword evidence="2" id="KW-0269">Exonuclease</keyword>
<dbReference type="InterPro" id="IPR058561">
    <property type="entry name" value="Exonuc_1_C"/>
</dbReference>
<keyword evidence="3" id="KW-1185">Reference proteome</keyword>
<gene>
    <name evidence="2" type="ORF">ROG8370_01601</name>
</gene>
<feature type="domain" description="ExoI C-terminal" evidence="1">
    <location>
        <begin position="83"/>
        <end position="207"/>
    </location>
</feature>
<accession>A0A1X6Z2Y1</accession>
<organism evidence="2 3">
    <name type="scientific">Roseovarius gaetbuli</name>
    <dbReference type="NCBI Taxonomy" id="1356575"/>
    <lineage>
        <taxon>Bacteria</taxon>
        <taxon>Pseudomonadati</taxon>
        <taxon>Pseudomonadota</taxon>
        <taxon>Alphaproteobacteria</taxon>
        <taxon>Rhodobacterales</taxon>
        <taxon>Roseobacteraceae</taxon>
        <taxon>Roseovarius</taxon>
    </lineage>
</organism>
<dbReference type="Proteomes" id="UP000194012">
    <property type="component" value="Unassembled WGS sequence"/>
</dbReference>
<name>A0A1X6Z2Y1_9RHOB</name>
<dbReference type="AlphaFoldDB" id="A0A1X6Z2Y1"/>
<dbReference type="SUPFAM" id="SSF53098">
    <property type="entry name" value="Ribonuclease H-like"/>
    <property type="match status" value="1"/>
</dbReference>
<dbReference type="Gene3D" id="1.20.1280.70">
    <property type="entry name" value="Exonuclease ExoI, domain 3"/>
    <property type="match status" value="1"/>
</dbReference>
<dbReference type="GO" id="GO:0006281">
    <property type="term" value="P:DNA repair"/>
    <property type="evidence" value="ECO:0007669"/>
    <property type="project" value="InterPro"/>
</dbReference>
<evidence type="ECO:0000313" key="3">
    <source>
        <dbReference type="Proteomes" id="UP000194012"/>
    </source>
</evidence>
<dbReference type="GO" id="GO:0008310">
    <property type="term" value="F:single-stranded DNA 3'-5' DNA exonuclease activity"/>
    <property type="evidence" value="ECO:0007669"/>
    <property type="project" value="InterPro"/>
</dbReference>
<dbReference type="EMBL" id="FWFJ01000012">
    <property type="protein sequence ID" value="SLN38964.1"/>
    <property type="molecule type" value="Genomic_DNA"/>
</dbReference>
<dbReference type="InterPro" id="IPR012337">
    <property type="entry name" value="RNaseH-like_sf"/>
</dbReference>
<reference evidence="3" key="1">
    <citation type="submission" date="2017-03" db="EMBL/GenBank/DDBJ databases">
        <authorList>
            <person name="Rodrigo-Torres L."/>
            <person name="Arahal R.D."/>
            <person name="Lucena T."/>
        </authorList>
    </citation>
    <scope>NUCLEOTIDE SEQUENCE [LARGE SCALE GENOMIC DNA]</scope>
    <source>
        <strain evidence="3">CECT 8370</strain>
    </source>
</reference>